<feature type="transmembrane region" description="Helical" evidence="1">
    <location>
        <begin position="42"/>
        <end position="60"/>
    </location>
</feature>
<name>A0ABS6XJH8_9SPHN</name>
<accession>A0ABS6XJH8</accession>
<dbReference type="Proteomes" id="UP001197214">
    <property type="component" value="Unassembled WGS sequence"/>
</dbReference>
<keyword evidence="1" id="KW-0812">Transmembrane</keyword>
<gene>
    <name evidence="2" type="ORF">KY084_05580</name>
</gene>
<evidence type="ECO:0000313" key="3">
    <source>
        <dbReference type="Proteomes" id="UP001197214"/>
    </source>
</evidence>
<keyword evidence="1" id="KW-0472">Membrane</keyword>
<organism evidence="2 3">
    <name type="scientific">Stakelama flava</name>
    <dbReference type="NCBI Taxonomy" id="2860338"/>
    <lineage>
        <taxon>Bacteria</taxon>
        <taxon>Pseudomonadati</taxon>
        <taxon>Pseudomonadota</taxon>
        <taxon>Alphaproteobacteria</taxon>
        <taxon>Sphingomonadales</taxon>
        <taxon>Sphingomonadaceae</taxon>
        <taxon>Stakelama</taxon>
    </lineage>
</organism>
<protein>
    <submittedName>
        <fullName evidence="2">Uncharacterized protein</fullName>
    </submittedName>
</protein>
<comment type="caution">
    <text evidence="2">The sequence shown here is derived from an EMBL/GenBank/DDBJ whole genome shotgun (WGS) entry which is preliminary data.</text>
</comment>
<keyword evidence="1" id="KW-1133">Transmembrane helix</keyword>
<keyword evidence="3" id="KW-1185">Reference proteome</keyword>
<reference evidence="2 3" key="1">
    <citation type="submission" date="2021-07" db="EMBL/GenBank/DDBJ databases">
        <title>Stakelama flava sp. nov., a novel endophytic bacterium isolated from branch of Kandelia candel.</title>
        <authorList>
            <person name="Tuo L."/>
        </authorList>
    </citation>
    <scope>NUCLEOTIDE SEQUENCE [LARGE SCALE GENOMIC DNA]</scope>
    <source>
        <strain evidence="2 3">CBK3Z-3</strain>
    </source>
</reference>
<dbReference type="RefSeq" id="WP_219237463.1">
    <property type="nucleotide sequence ID" value="NZ_JAHWZX010000004.1"/>
</dbReference>
<evidence type="ECO:0000313" key="2">
    <source>
        <dbReference type="EMBL" id="MBW4330342.1"/>
    </source>
</evidence>
<dbReference type="EMBL" id="JAHWZX010000004">
    <property type="protein sequence ID" value="MBW4330342.1"/>
    <property type="molecule type" value="Genomic_DNA"/>
</dbReference>
<proteinExistence type="predicted"/>
<sequence>MANQSICTETAARHPFRGTLHIRASRNALRRRVRNTDQDSDWKLFVLSFSAFFVCFYTFIA</sequence>
<evidence type="ECO:0000256" key="1">
    <source>
        <dbReference type="SAM" id="Phobius"/>
    </source>
</evidence>